<comment type="subcellular location">
    <subcellularLocation>
        <location evidence="1">Nucleus</location>
    </subcellularLocation>
</comment>
<name>A0A9Q1KVR3_9CARY</name>
<reference evidence="7" key="1">
    <citation type="submission" date="2022-04" db="EMBL/GenBank/DDBJ databases">
        <title>Carnegiea gigantea Genome sequencing and assembly v2.</title>
        <authorList>
            <person name="Copetti D."/>
            <person name="Sanderson M.J."/>
            <person name="Burquez A."/>
            <person name="Wojciechowski M.F."/>
        </authorList>
    </citation>
    <scope>NUCLEOTIDE SEQUENCE</scope>
    <source>
        <strain evidence="7">SGP5-SGP5p</strain>
        <tissue evidence="7">Aerial part</tissue>
    </source>
</reference>
<dbReference type="Gene3D" id="4.10.280.10">
    <property type="entry name" value="Helix-loop-helix DNA-binding domain"/>
    <property type="match status" value="1"/>
</dbReference>
<dbReference type="InterPro" id="IPR036638">
    <property type="entry name" value="HLH_DNA-bd_sf"/>
</dbReference>
<proteinExistence type="predicted"/>
<evidence type="ECO:0000259" key="6">
    <source>
        <dbReference type="PROSITE" id="PS50888"/>
    </source>
</evidence>
<dbReference type="SUPFAM" id="SSF47459">
    <property type="entry name" value="HLH, helix-loop-helix DNA-binding domain"/>
    <property type="match status" value="1"/>
</dbReference>
<feature type="compositionally biased region" description="Polar residues" evidence="5">
    <location>
        <begin position="226"/>
        <end position="239"/>
    </location>
</feature>
<dbReference type="SMART" id="SM00353">
    <property type="entry name" value="HLH"/>
    <property type="match status" value="1"/>
</dbReference>
<dbReference type="PANTHER" id="PTHR12565:SF458">
    <property type="entry name" value="TRANSCRIPTION FACTOR BHLH49"/>
    <property type="match status" value="1"/>
</dbReference>
<dbReference type="GO" id="GO:0005634">
    <property type="term" value="C:nucleus"/>
    <property type="evidence" value="ECO:0007669"/>
    <property type="project" value="UniProtKB-SubCell"/>
</dbReference>
<evidence type="ECO:0000256" key="1">
    <source>
        <dbReference type="ARBA" id="ARBA00004123"/>
    </source>
</evidence>
<keyword evidence="8" id="KW-1185">Reference proteome</keyword>
<keyword evidence="3" id="KW-0804">Transcription</keyword>
<sequence length="402" mass="43529">MEKKLNCSTLFGMEISPNCYFQPNWETSSIDPNDPFESALSSMVSSPTGASNGEDVIPGDGMMIRELIGRLGSICGSPESCIATGNNSTNTSCYSTPLNSPPKRFNLSSLVPIPMQNNGSNFPNHPSNLASLNADPGFVERAAKFSCFGNSNFVGGEMGMKNYDVNRSVHNLESGKLSGVSSNLSMKKFGGISRDSAPENGELGDSRERSSVSPNDANFKKRRSISKTNVKDSPTSAPTNDKVRREKISERMKFLQDLVPGCNKVTGKATVLDEIINYVQSLQRQVEFLSMKLATVNPRMEFNGDALLSKDMFSGGGSTLSQTMYPLDQNSAQAFPLGYHQSSERMPIPSFTNGLPNGAENPFSLNPLSAAGIRRNPNPSLHLPSIDGYGDSMTQVICHMFK</sequence>
<dbReference type="InterPro" id="IPR024097">
    <property type="entry name" value="bHLH_ZIP_TF"/>
</dbReference>
<evidence type="ECO:0000256" key="2">
    <source>
        <dbReference type="ARBA" id="ARBA00023015"/>
    </source>
</evidence>
<dbReference type="OrthoDB" id="775589at2759"/>
<dbReference type="PROSITE" id="PS50888">
    <property type="entry name" value="BHLH"/>
    <property type="match status" value="1"/>
</dbReference>
<dbReference type="GO" id="GO:0003700">
    <property type="term" value="F:DNA-binding transcription factor activity"/>
    <property type="evidence" value="ECO:0007669"/>
    <property type="project" value="TreeGrafter"/>
</dbReference>
<keyword evidence="2" id="KW-0805">Transcription regulation</keyword>
<evidence type="ECO:0000313" key="7">
    <source>
        <dbReference type="EMBL" id="KAJ8449691.1"/>
    </source>
</evidence>
<gene>
    <name evidence="7" type="ORF">Cgig2_001347</name>
</gene>
<evidence type="ECO:0000256" key="3">
    <source>
        <dbReference type="ARBA" id="ARBA00023163"/>
    </source>
</evidence>
<evidence type="ECO:0000256" key="5">
    <source>
        <dbReference type="SAM" id="MobiDB-lite"/>
    </source>
</evidence>
<protein>
    <recommendedName>
        <fullName evidence="6">BHLH domain-containing protein</fullName>
    </recommendedName>
</protein>
<accession>A0A9Q1KVR3</accession>
<dbReference type="Proteomes" id="UP001153076">
    <property type="component" value="Unassembled WGS sequence"/>
</dbReference>
<dbReference type="GO" id="GO:0046983">
    <property type="term" value="F:protein dimerization activity"/>
    <property type="evidence" value="ECO:0007669"/>
    <property type="project" value="InterPro"/>
</dbReference>
<feature type="region of interest" description="Disordered" evidence="5">
    <location>
        <begin position="189"/>
        <end position="245"/>
    </location>
</feature>
<feature type="region of interest" description="Disordered" evidence="5">
    <location>
        <begin position="36"/>
        <end position="58"/>
    </location>
</feature>
<comment type="caution">
    <text evidence="7">The sequence shown here is derived from an EMBL/GenBank/DDBJ whole genome shotgun (WGS) entry which is preliminary data.</text>
</comment>
<evidence type="ECO:0000256" key="4">
    <source>
        <dbReference type="ARBA" id="ARBA00023242"/>
    </source>
</evidence>
<dbReference type="PANTHER" id="PTHR12565">
    <property type="entry name" value="STEROL REGULATORY ELEMENT-BINDING PROTEIN"/>
    <property type="match status" value="1"/>
</dbReference>
<dbReference type="Pfam" id="PF00010">
    <property type="entry name" value="HLH"/>
    <property type="match status" value="1"/>
</dbReference>
<evidence type="ECO:0000313" key="8">
    <source>
        <dbReference type="Proteomes" id="UP001153076"/>
    </source>
</evidence>
<feature type="domain" description="BHLH" evidence="6">
    <location>
        <begin position="232"/>
        <end position="282"/>
    </location>
</feature>
<keyword evidence="4" id="KW-0539">Nucleus</keyword>
<dbReference type="AlphaFoldDB" id="A0A9Q1KVR3"/>
<organism evidence="7 8">
    <name type="scientific">Carnegiea gigantea</name>
    <dbReference type="NCBI Taxonomy" id="171969"/>
    <lineage>
        <taxon>Eukaryota</taxon>
        <taxon>Viridiplantae</taxon>
        <taxon>Streptophyta</taxon>
        <taxon>Embryophyta</taxon>
        <taxon>Tracheophyta</taxon>
        <taxon>Spermatophyta</taxon>
        <taxon>Magnoliopsida</taxon>
        <taxon>eudicotyledons</taxon>
        <taxon>Gunneridae</taxon>
        <taxon>Pentapetalae</taxon>
        <taxon>Caryophyllales</taxon>
        <taxon>Cactineae</taxon>
        <taxon>Cactaceae</taxon>
        <taxon>Cactoideae</taxon>
        <taxon>Echinocereeae</taxon>
        <taxon>Carnegiea</taxon>
    </lineage>
</organism>
<dbReference type="InterPro" id="IPR011598">
    <property type="entry name" value="bHLH_dom"/>
</dbReference>
<dbReference type="EMBL" id="JAKOGI010000019">
    <property type="protein sequence ID" value="KAJ8449691.1"/>
    <property type="molecule type" value="Genomic_DNA"/>
</dbReference>
<feature type="compositionally biased region" description="Polar residues" evidence="5">
    <location>
        <begin position="39"/>
        <end position="51"/>
    </location>
</feature>